<dbReference type="Gene3D" id="1.10.4030.10">
    <property type="entry name" value="Porin chaperone SurA, peptide-binding domain"/>
    <property type="match status" value="1"/>
</dbReference>
<dbReference type="KEGG" id="cni:Calni_0648"/>
<dbReference type="InterPro" id="IPR046357">
    <property type="entry name" value="PPIase_dom_sf"/>
</dbReference>
<reference evidence="9 10" key="2">
    <citation type="journal article" date="2011" name="Stand. Genomic Sci.">
        <title>Complete genome sequence of Calditerrivibrio nitroreducens type strain (Yu37-1).</title>
        <authorList>
            <person name="Pitluck S."/>
            <person name="Sikorski J."/>
            <person name="Zeytun A."/>
            <person name="Lapidus A."/>
            <person name="Nolan M."/>
            <person name="Lucas S."/>
            <person name="Hammon N."/>
            <person name="Deshpande S."/>
            <person name="Cheng J.F."/>
            <person name="Tapia R."/>
            <person name="Han C."/>
            <person name="Goodwin L."/>
            <person name="Liolios K."/>
            <person name="Pagani I."/>
            <person name="Ivanova N."/>
            <person name="Mavromatis K."/>
            <person name="Pati A."/>
            <person name="Chen A."/>
            <person name="Palaniappan K."/>
            <person name="Hauser L."/>
            <person name="Chang Y.J."/>
            <person name="Jeffries C.D."/>
            <person name="Detter J.C."/>
            <person name="Brambilla E."/>
            <person name="Djao O.D."/>
            <person name="Rohde M."/>
            <person name="Spring S."/>
            <person name="Goker M."/>
            <person name="Woyke T."/>
            <person name="Bristow J."/>
            <person name="Eisen J.A."/>
            <person name="Markowitz V."/>
            <person name="Hugenholtz P."/>
            <person name="Kyrpides N.C."/>
            <person name="Klenk H.P."/>
            <person name="Land M."/>
        </authorList>
    </citation>
    <scope>NUCLEOTIDE SEQUENCE [LARGE SCALE GENOMIC DNA]</scope>
    <source>
        <strain evidence="10">DSM 19672 / NBRC 101217 / Yu37-1</strain>
    </source>
</reference>
<evidence type="ECO:0000313" key="9">
    <source>
        <dbReference type="EMBL" id="ADR18560.1"/>
    </source>
</evidence>
<reference key="1">
    <citation type="submission" date="2010-11" db="EMBL/GenBank/DDBJ databases">
        <title>The complete genome of chromosome of Calditerrivibrio nitroreducens DSM 19672.</title>
        <authorList>
            <consortium name="US DOE Joint Genome Institute (JGI-PGF)"/>
            <person name="Lucas S."/>
            <person name="Copeland A."/>
            <person name="Lapidus A."/>
            <person name="Bruce D."/>
            <person name="Goodwin L."/>
            <person name="Pitluck S."/>
            <person name="Kyrpides N."/>
            <person name="Mavromatis K."/>
            <person name="Ivanova N."/>
            <person name="Mikhailova N."/>
            <person name="Zeytun A."/>
            <person name="Brettin T."/>
            <person name="Detter J.C."/>
            <person name="Tapia R."/>
            <person name="Han C."/>
            <person name="Land M."/>
            <person name="Hauser L."/>
            <person name="Markowitz V."/>
            <person name="Cheng J.-F."/>
            <person name="Hugenholtz P."/>
            <person name="Woyke T."/>
            <person name="Wu D."/>
            <person name="Spring S."/>
            <person name="Schroeder M."/>
            <person name="Brambilla E."/>
            <person name="Klenk H.-P."/>
            <person name="Eisen J.A."/>
        </authorList>
    </citation>
    <scope>NUCLEOTIDE SEQUENCE [LARGE SCALE GENOMIC DNA]</scope>
    <source>
        <strain>DSM 19672</strain>
    </source>
</reference>
<dbReference type="STRING" id="768670.Calni_0648"/>
<keyword evidence="10" id="KW-1185">Reference proteome</keyword>
<dbReference type="Gene3D" id="3.10.50.40">
    <property type="match status" value="1"/>
</dbReference>
<dbReference type="InterPro" id="IPR027304">
    <property type="entry name" value="Trigger_fact/SurA_dom_sf"/>
</dbReference>
<comment type="catalytic activity">
    <reaction evidence="1">
        <text>[protein]-peptidylproline (omega=180) = [protein]-peptidylproline (omega=0)</text>
        <dbReference type="Rhea" id="RHEA:16237"/>
        <dbReference type="Rhea" id="RHEA-COMP:10747"/>
        <dbReference type="Rhea" id="RHEA-COMP:10748"/>
        <dbReference type="ChEBI" id="CHEBI:83833"/>
        <dbReference type="ChEBI" id="CHEBI:83834"/>
        <dbReference type="EC" id="5.2.1.8"/>
    </reaction>
</comment>
<evidence type="ECO:0000256" key="3">
    <source>
        <dbReference type="ARBA" id="ARBA00022729"/>
    </source>
</evidence>
<evidence type="ECO:0000313" key="10">
    <source>
        <dbReference type="Proteomes" id="UP000007039"/>
    </source>
</evidence>
<feature type="domain" description="PpiC" evidence="8">
    <location>
        <begin position="167"/>
        <end position="265"/>
    </location>
</feature>
<evidence type="ECO:0000256" key="7">
    <source>
        <dbReference type="SAM" id="SignalP"/>
    </source>
</evidence>
<dbReference type="Pfam" id="PF13616">
    <property type="entry name" value="Rotamase_3"/>
    <property type="match status" value="1"/>
</dbReference>
<sequence precursor="true">MRVLLFLFMFLFAVSVFAADVTVAKVGKVNISEKEVNIILNDIVMKQGIDPRTIDQNNPKVAEVKNDIVKNLVQREILLTLAMKSIPKDIDKKTSESYENLKKKYKDPKDFENAMKSAGTNEKEVKEKIKKNLILENYVNSIAKDIKITEQEKKDFYEKNKDIFKDPEMVKASHILIKVDDKQNDKDAKSKIDSIYKELKSGKSFEELAKKYSQDGSAANGGDLGFFPRGAMVKEFENVAFSTPAGKFSEPFKTQYGYHIVKVTEKRPAKTYTYEEVSNHIEGKLRMDKLKGILDKKVEEGKKSVKVEILKKY</sequence>
<dbReference type="InterPro" id="IPR023058">
    <property type="entry name" value="PPIase_PpiC_CS"/>
</dbReference>
<dbReference type="PROSITE" id="PS01096">
    <property type="entry name" value="PPIC_PPIASE_1"/>
    <property type="match status" value="1"/>
</dbReference>
<evidence type="ECO:0000256" key="4">
    <source>
        <dbReference type="ARBA" id="ARBA00023110"/>
    </source>
</evidence>
<feature type="signal peptide" evidence="7">
    <location>
        <begin position="1"/>
        <end position="18"/>
    </location>
</feature>
<dbReference type="PROSITE" id="PS50198">
    <property type="entry name" value="PPIC_PPIASE_2"/>
    <property type="match status" value="1"/>
</dbReference>
<keyword evidence="5 6" id="KW-0413">Isomerase</keyword>
<dbReference type="PANTHER" id="PTHR47245:SF1">
    <property type="entry name" value="FOLDASE PROTEIN PRSA"/>
    <property type="match status" value="1"/>
</dbReference>
<organism evidence="9 10">
    <name type="scientific">Calditerrivibrio nitroreducens (strain DSM 19672 / NBRC 101217 / Yu37-1)</name>
    <dbReference type="NCBI Taxonomy" id="768670"/>
    <lineage>
        <taxon>Bacteria</taxon>
        <taxon>Pseudomonadati</taxon>
        <taxon>Deferribacterota</taxon>
        <taxon>Deferribacteres</taxon>
        <taxon>Deferribacterales</taxon>
        <taxon>Calditerrivibrionaceae</taxon>
    </lineage>
</organism>
<feature type="chain" id="PRO_5007913687" description="peptidylprolyl isomerase" evidence="7">
    <location>
        <begin position="19"/>
        <end position="313"/>
    </location>
</feature>
<dbReference type="InterPro" id="IPR000297">
    <property type="entry name" value="PPIase_PpiC"/>
</dbReference>
<evidence type="ECO:0000256" key="2">
    <source>
        <dbReference type="ARBA" id="ARBA00013194"/>
    </source>
</evidence>
<protein>
    <recommendedName>
        <fullName evidence="2">peptidylprolyl isomerase</fullName>
        <ecNumber evidence="2">5.2.1.8</ecNumber>
    </recommendedName>
</protein>
<evidence type="ECO:0000259" key="8">
    <source>
        <dbReference type="PROSITE" id="PS50198"/>
    </source>
</evidence>
<dbReference type="SUPFAM" id="SSF54534">
    <property type="entry name" value="FKBP-like"/>
    <property type="match status" value="1"/>
</dbReference>
<dbReference type="Pfam" id="PF13624">
    <property type="entry name" value="SurA_N_3"/>
    <property type="match status" value="1"/>
</dbReference>
<dbReference type="PANTHER" id="PTHR47245">
    <property type="entry name" value="PEPTIDYLPROLYL ISOMERASE"/>
    <property type="match status" value="1"/>
</dbReference>
<evidence type="ECO:0000256" key="5">
    <source>
        <dbReference type="ARBA" id="ARBA00023235"/>
    </source>
</evidence>
<evidence type="ECO:0000256" key="1">
    <source>
        <dbReference type="ARBA" id="ARBA00000971"/>
    </source>
</evidence>
<dbReference type="HOGENOM" id="CLU_034646_5_3_0"/>
<dbReference type="AlphaFoldDB" id="E4TG10"/>
<dbReference type="Proteomes" id="UP000007039">
    <property type="component" value="Chromosome"/>
</dbReference>
<proteinExistence type="predicted"/>
<dbReference type="RefSeq" id="WP_013450773.1">
    <property type="nucleotide sequence ID" value="NC_014758.1"/>
</dbReference>
<gene>
    <name evidence="9" type="ordered locus">Calni_0648</name>
</gene>
<dbReference type="EC" id="5.2.1.8" evidence="2"/>
<accession>E4TG10</accession>
<dbReference type="EMBL" id="CP002347">
    <property type="protein sequence ID" value="ADR18560.1"/>
    <property type="molecule type" value="Genomic_DNA"/>
</dbReference>
<dbReference type="OrthoDB" id="14196at2"/>
<evidence type="ECO:0000256" key="6">
    <source>
        <dbReference type="PROSITE-ProRule" id="PRU00278"/>
    </source>
</evidence>
<name>E4TG10_CALNY</name>
<dbReference type="SUPFAM" id="SSF109998">
    <property type="entry name" value="Triger factor/SurA peptide-binding domain-like"/>
    <property type="match status" value="1"/>
</dbReference>
<keyword evidence="4 6" id="KW-0697">Rotamase</keyword>
<dbReference type="InterPro" id="IPR050245">
    <property type="entry name" value="PrsA_foldase"/>
</dbReference>
<keyword evidence="3 7" id="KW-0732">Signal</keyword>
<dbReference type="eggNOG" id="COG0760">
    <property type="taxonomic scope" value="Bacteria"/>
</dbReference>
<dbReference type="GO" id="GO:0003755">
    <property type="term" value="F:peptidyl-prolyl cis-trans isomerase activity"/>
    <property type="evidence" value="ECO:0007669"/>
    <property type="project" value="UniProtKB-KW"/>
</dbReference>